<evidence type="ECO:0000256" key="7">
    <source>
        <dbReference type="ARBA" id="ARBA00022801"/>
    </source>
</evidence>
<keyword evidence="8 14" id="KW-0862">Zinc</keyword>
<evidence type="ECO:0000256" key="9">
    <source>
        <dbReference type="ARBA" id="ARBA00032005"/>
    </source>
</evidence>
<dbReference type="GO" id="GO:0072527">
    <property type="term" value="P:pyrimidine-containing compound metabolic process"/>
    <property type="evidence" value="ECO:0007669"/>
    <property type="project" value="UniProtKB-ARBA"/>
</dbReference>
<organism evidence="17 18">
    <name type="scientific">Anaerocolumna aminovalerica</name>
    <dbReference type="NCBI Taxonomy" id="1527"/>
    <lineage>
        <taxon>Bacteria</taxon>
        <taxon>Bacillati</taxon>
        <taxon>Bacillota</taxon>
        <taxon>Clostridia</taxon>
        <taxon>Lachnospirales</taxon>
        <taxon>Lachnospiraceae</taxon>
        <taxon>Anaerocolumna</taxon>
    </lineage>
</organism>
<comment type="cofactor">
    <cofactor evidence="1 14 15">
        <name>Zn(2+)</name>
        <dbReference type="ChEBI" id="CHEBI:29105"/>
    </cofactor>
</comment>
<dbReference type="PANTHER" id="PTHR11644">
    <property type="entry name" value="CYTIDINE DEAMINASE"/>
    <property type="match status" value="1"/>
</dbReference>
<dbReference type="RefSeq" id="WP_091685031.1">
    <property type="nucleotide sequence ID" value="NZ_BAABFM010000013.1"/>
</dbReference>
<dbReference type="NCBIfam" id="NF004064">
    <property type="entry name" value="PRK05578.1"/>
    <property type="match status" value="1"/>
</dbReference>
<comment type="similarity">
    <text evidence="3 15">Belongs to the cytidine and deoxycytidylate deaminase family.</text>
</comment>
<evidence type="ECO:0000256" key="8">
    <source>
        <dbReference type="ARBA" id="ARBA00022833"/>
    </source>
</evidence>
<dbReference type="InterPro" id="IPR016193">
    <property type="entry name" value="Cytidine_deaminase-like"/>
</dbReference>
<feature type="domain" description="CMP/dCMP-type deaminase" evidence="16">
    <location>
        <begin position="1"/>
        <end position="136"/>
    </location>
</feature>
<evidence type="ECO:0000256" key="15">
    <source>
        <dbReference type="RuleBase" id="RU364006"/>
    </source>
</evidence>
<evidence type="ECO:0000313" key="17">
    <source>
        <dbReference type="EMBL" id="SFO00826.1"/>
    </source>
</evidence>
<gene>
    <name evidence="17" type="ORF">SAMN04489757_106110</name>
</gene>
<dbReference type="GO" id="GO:0008270">
    <property type="term" value="F:zinc ion binding"/>
    <property type="evidence" value="ECO:0007669"/>
    <property type="project" value="UniProtKB-UniRule"/>
</dbReference>
<dbReference type="InterPro" id="IPR006262">
    <property type="entry name" value="Cyt_deam_tetra"/>
</dbReference>
<dbReference type="PANTHER" id="PTHR11644:SF2">
    <property type="entry name" value="CYTIDINE DEAMINASE"/>
    <property type="match status" value="1"/>
</dbReference>
<keyword evidence="18" id="KW-1185">Reference proteome</keyword>
<comment type="catalytic activity">
    <reaction evidence="10 15">
        <text>2'-deoxycytidine + H2O + H(+) = 2'-deoxyuridine + NH4(+)</text>
        <dbReference type="Rhea" id="RHEA:13433"/>
        <dbReference type="ChEBI" id="CHEBI:15377"/>
        <dbReference type="ChEBI" id="CHEBI:15378"/>
        <dbReference type="ChEBI" id="CHEBI:15698"/>
        <dbReference type="ChEBI" id="CHEBI:16450"/>
        <dbReference type="ChEBI" id="CHEBI:28938"/>
        <dbReference type="EC" id="3.5.4.5"/>
    </reaction>
</comment>
<comment type="function">
    <text evidence="2 15">This enzyme scavenges exogenous and endogenous cytidine and 2'-deoxycytidine for UMP synthesis.</text>
</comment>
<dbReference type="OrthoDB" id="9795347at2"/>
<evidence type="ECO:0000256" key="3">
    <source>
        <dbReference type="ARBA" id="ARBA00006576"/>
    </source>
</evidence>
<dbReference type="STRING" id="1527.SAMN04489757_106110"/>
<accession>A0A1I5DNS1</accession>
<evidence type="ECO:0000256" key="11">
    <source>
        <dbReference type="ARBA" id="ARBA00049558"/>
    </source>
</evidence>
<dbReference type="PROSITE" id="PS51747">
    <property type="entry name" value="CYT_DCMP_DEAMINASES_2"/>
    <property type="match status" value="1"/>
</dbReference>
<evidence type="ECO:0000313" key="18">
    <source>
        <dbReference type="Proteomes" id="UP000198806"/>
    </source>
</evidence>
<dbReference type="AlphaFoldDB" id="A0A1I5DNS1"/>
<proteinExistence type="inferred from homology"/>
<keyword evidence="6 14" id="KW-0479">Metal-binding</keyword>
<dbReference type="Pfam" id="PF00383">
    <property type="entry name" value="dCMP_cyt_deam_1"/>
    <property type="match status" value="1"/>
</dbReference>
<protein>
    <recommendedName>
        <fullName evidence="5 15">Cytidine deaminase</fullName>
        <ecNumber evidence="4 15">3.5.4.5</ecNumber>
    </recommendedName>
    <alternativeName>
        <fullName evidence="9 15">Cytidine aminohydrolase</fullName>
    </alternativeName>
</protein>
<evidence type="ECO:0000256" key="2">
    <source>
        <dbReference type="ARBA" id="ARBA00003949"/>
    </source>
</evidence>
<dbReference type="GO" id="GO:0005829">
    <property type="term" value="C:cytosol"/>
    <property type="evidence" value="ECO:0007669"/>
    <property type="project" value="TreeGrafter"/>
</dbReference>
<evidence type="ECO:0000256" key="10">
    <source>
        <dbReference type="ARBA" id="ARBA00049252"/>
    </source>
</evidence>
<dbReference type="NCBIfam" id="TIGR01354">
    <property type="entry name" value="cyt_deam_tetra"/>
    <property type="match status" value="1"/>
</dbReference>
<comment type="catalytic activity">
    <reaction evidence="11 15">
        <text>cytidine + H2O + H(+) = uridine + NH4(+)</text>
        <dbReference type="Rhea" id="RHEA:16069"/>
        <dbReference type="ChEBI" id="CHEBI:15377"/>
        <dbReference type="ChEBI" id="CHEBI:15378"/>
        <dbReference type="ChEBI" id="CHEBI:16704"/>
        <dbReference type="ChEBI" id="CHEBI:17562"/>
        <dbReference type="ChEBI" id="CHEBI:28938"/>
        <dbReference type="EC" id="3.5.4.5"/>
    </reaction>
</comment>
<dbReference type="EMBL" id="FOWD01000006">
    <property type="protein sequence ID" value="SFO00826.1"/>
    <property type="molecule type" value="Genomic_DNA"/>
</dbReference>
<evidence type="ECO:0000256" key="6">
    <source>
        <dbReference type="ARBA" id="ARBA00022723"/>
    </source>
</evidence>
<evidence type="ECO:0000256" key="1">
    <source>
        <dbReference type="ARBA" id="ARBA00001947"/>
    </source>
</evidence>
<evidence type="ECO:0000259" key="16">
    <source>
        <dbReference type="PROSITE" id="PS51747"/>
    </source>
</evidence>
<dbReference type="InterPro" id="IPR002125">
    <property type="entry name" value="CMP_dCMP_dom"/>
</dbReference>
<feature type="active site" description="Proton donor" evidence="12">
    <location>
        <position position="55"/>
    </location>
</feature>
<evidence type="ECO:0000256" key="12">
    <source>
        <dbReference type="PIRSR" id="PIRSR606262-1"/>
    </source>
</evidence>
<evidence type="ECO:0000256" key="4">
    <source>
        <dbReference type="ARBA" id="ARBA00012783"/>
    </source>
</evidence>
<dbReference type="GO" id="GO:0004126">
    <property type="term" value="F:cytidine deaminase activity"/>
    <property type="evidence" value="ECO:0007669"/>
    <property type="project" value="UniProtKB-UniRule"/>
</dbReference>
<feature type="binding site" evidence="14">
    <location>
        <position position="93"/>
    </location>
    <ligand>
        <name>Zn(2+)</name>
        <dbReference type="ChEBI" id="CHEBI:29105"/>
        <note>catalytic</note>
    </ligand>
</feature>
<dbReference type="CDD" id="cd01283">
    <property type="entry name" value="cytidine_deaminase"/>
    <property type="match status" value="1"/>
</dbReference>
<feature type="binding site" evidence="14">
    <location>
        <position position="53"/>
    </location>
    <ligand>
        <name>Zn(2+)</name>
        <dbReference type="ChEBI" id="CHEBI:29105"/>
        <note>catalytic</note>
    </ligand>
</feature>
<keyword evidence="7 15" id="KW-0378">Hydrolase</keyword>
<feature type="binding site" evidence="14">
    <location>
        <position position="96"/>
    </location>
    <ligand>
        <name>Zn(2+)</name>
        <dbReference type="ChEBI" id="CHEBI:29105"/>
        <note>catalytic</note>
    </ligand>
</feature>
<sequence length="140" mass="15628">MKELELIKEAYLAQDFSYTPYSNFKVGAALLGKNGKVYRGCNIENAAYTPTNCAERTAFFKAISEGVKDFEAIAVVGNLEGASSGDFEYCAPCGVCRQVMAEFCDPKEFRVILARSEEDYQVYTLEQLLPLSFTEKDLNK</sequence>
<dbReference type="GO" id="GO:0055086">
    <property type="term" value="P:nucleobase-containing small molecule metabolic process"/>
    <property type="evidence" value="ECO:0007669"/>
    <property type="project" value="UniProtKB-ARBA"/>
</dbReference>
<dbReference type="Proteomes" id="UP000198806">
    <property type="component" value="Unassembled WGS sequence"/>
</dbReference>
<dbReference type="Gene3D" id="3.40.140.10">
    <property type="entry name" value="Cytidine Deaminase, domain 2"/>
    <property type="match status" value="1"/>
</dbReference>
<evidence type="ECO:0000256" key="5">
    <source>
        <dbReference type="ARBA" id="ARBA00018266"/>
    </source>
</evidence>
<feature type="binding site" evidence="13">
    <location>
        <begin position="42"/>
        <end position="48"/>
    </location>
    <ligand>
        <name>substrate</name>
    </ligand>
</feature>
<reference evidence="17 18" key="1">
    <citation type="submission" date="2016-10" db="EMBL/GenBank/DDBJ databases">
        <authorList>
            <person name="de Groot N.N."/>
        </authorList>
    </citation>
    <scope>NUCLEOTIDE SEQUENCE [LARGE SCALE GENOMIC DNA]</scope>
    <source>
        <strain evidence="17 18">DSM 1283</strain>
    </source>
</reference>
<dbReference type="SUPFAM" id="SSF53927">
    <property type="entry name" value="Cytidine deaminase-like"/>
    <property type="match status" value="1"/>
</dbReference>
<name>A0A1I5DNS1_9FIRM</name>
<evidence type="ECO:0000256" key="14">
    <source>
        <dbReference type="PIRSR" id="PIRSR606262-3"/>
    </source>
</evidence>
<dbReference type="EC" id="3.5.4.5" evidence="4 15"/>
<dbReference type="InterPro" id="IPR050202">
    <property type="entry name" value="Cyt/Deoxycyt_deaminase"/>
</dbReference>
<dbReference type="FunFam" id="3.40.140.10:FF:000008">
    <property type="entry name" value="Cytidine deaminase"/>
    <property type="match status" value="1"/>
</dbReference>
<evidence type="ECO:0000256" key="13">
    <source>
        <dbReference type="PIRSR" id="PIRSR606262-2"/>
    </source>
</evidence>